<evidence type="ECO:0000256" key="1">
    <source>
        <dbReference type="SAM" id="Coils"/>
    </source>
</evidence>
<keyword evidence="4" id="KW-1185">Reference proteome</keyword>
<dbReference type="Proteomes" id="UP000649617">
    <property type="component" value="Unassembled WGS sequence"/>
</dbReference>
<organism evidence="3 4">
    <name type="scientific">Symbiodinium pilosum</name>
    <name type="common">Dinoflagellate</name>
    <dbReference type="NCBI Taxonomy" id="2952"/>
    <lineage>
        <taxon>Eukaryota</taxon>
        <taxon>Sar</taxon>
        <taxon>Alveolata</taxon>
        <taxon>Dinophyceae</taxon>
        <taxon>Suessiales</taxon>
        <taxon>Symbiodiniaceae</taxon>
        <taxon>Symbiodinium</taxon>
    </lineage>
</organism>
<reference evidence="3" key="1">
    <citation type="submission" date="2021-02" db="EMBL/GenBank/DDBJ databases">
        <authorList>
            <person name="Dougan E. K."/>
            <person name="Rhodes N."/>
            <person name="Thang M."/>
            <person name="Chan C."/>
        </authorList>
    </citation>
    <scope>NUCLEOTIDE SEQUENCE</scope>
</reference>
<evidence type="ECO:0000256" key="2">
    <source>
        <dbReference type="SAM" id="MobiDB-lite"/>
    </source>
</evidence>
<dbReference type="AlphaFoldDB" id="A0A812NDF2"/>
<keyword evidence="1" id="KW-0175">Coiled coil</keyword>
<feature type="coiled-coil region" evidence="1">
    <location>
        <begin position="191"/>
        <end position="240"/>
    </location>
</feature>
<sequence>MSTLYEDYMSTGGCWKNGIIMKEIRSMNRNGKKGCRRWLTRKAMLPYFENDEKVVDAIILRKESDPQLLESECREHPECPGLRQYLTLVEDEETAEEAIEISDLFRAEATESSRSASEDSDSDSSPDKKKKKKKGGKDGKKSKNNKKDKKSKKGNRDNKSKRRSKNNGKKGKKGKKDDDEDEEKKVAKKLRAEAKKVLNGLSNKIKALNNRSSSLREALRDDLEKSAKKLTISRANLQNALDADQDLTKRGILHAQGMGDLVFSCCIQDDEISTATLKAKDAAEHAEHTLQLKKPKCAKEDK</sequence>
<dbReference type="OrthoDB" id="447259at2759"/>
<name>A0A812NDF2_SYMPI</name>
<accession>A0A812NDF2</accession>
<comment type="caution">
    <text evidence="3">The sequence shown here is derived from an EMBL/GenBank/DDBJ whole genome shotgun (WGS) entry which is preliminary data.</text>
</comment>
<feature type="region of interest" description="Disordered" evidence="2">
    <location>
        <begin position="104"/>
        <end position="183"/>
    </location>
</feature>
<feature type="compositionally biased region" description="Basic residues" evidence="2">
    <location>
        <begin position="142"/>
        <end position="174"/>
    </location>
</feature>
<dbReference type="EMBL" id="CAJNIZ010010465">
    <property type="protein sequence ID" value="CAE7301434.1"/>
    <property type="molecule type" value="Genomic_DNA"/>
</dbReference>
<proteinExistence type="predicted"/>
<gene>
    <name evidence="3" type="ORF">SPIL2461_LOCUS6813</name>
</gene>
<evidence type="ECO:0000313" key="4">
    <source>
        <dbReference type="Proteomes" id="UP000649617"/>
    </source>
</evidence>
<evidence type="ECO:0000313" key="3">
    <source>
        <dbReference type="EMBL" id="CAE7301434.1"/>
    </source>
</evidence>
<protein>
    <submittedName>
        <fullName evidence="3">Uncharacterized protein</fullName>
    </submittedName>
</protein>